<keyword evidence="2" id="KW-1133">Transmembrane helix</keyword>
<organism evidence="5">
    <name type="scientific">Naegleria gruberi</name>
    <name type="common">Amoeba</name>
    <dbReference type="NCBI Taxonomy" id="5762"/>
    <lineage>
        <taxon>Eukaryota</taxon>
        <taxon>Discoba</taxon>
        <taxon>Heterolobosea</taxon>
        <taxon>Tetramitia</taxon>
        <taxon>Eutetramitia</taxon>
        <taxon>Vahlkampfiidae</taxon>
        <taxon>Naegleria</taxon>
    </lineage>
</organism>
<evidence type="ECO:0000313" key="4">
    <source>
        <dbReference type="EMBL" id="EFC48836.1"/>
    </source>
</evidence>
<accession>D2V237</accession>
<evidence type="ECO:0000256" key="1">
    <source>
        <dbReference type="SAM" id="MobiDB-lite"/>
    </source>
</evidence>
<name>D2V237_NAEGR</name>
<dbReference type="RefSeq" id="XP_002681580.1">
    <property type="nucleotide sequence ID" value="XM_002681534.1"/>
</dbReference>
<feature type="transmembrane region" description="Helical" evidence="2">
    <location>
        <begin position="287"/>
        <end position="303"/>
    </location>
</feature>
<keyword evidence="3" id="KW-0732">Signal</keyword>
<feature type="region of interest" description="Disordered" evidence="1">
    <location>
        <begin position="173"/>
        <end position="205"/>
    </location>
</feature>
<evidence type="ECO:0000256" key="3">
    <source>
        <dbReference type="SAM" id="SignalP"/>
    </source>
</evidence>
<protein>
    <submittedName>
        <fullName evidence="4">Predicted protein</fullName>
    </submittedName>
</protein>
<dbReference type="AlphaFoldDB" id="D2V237"/>
<feature type="signal peptide" evidence="3">
    <location>
        <begin position="1"/>
        <end position="21"/>
    </location>
</feature>
<gene>
    <name evidence="4" type="ORF">NAEGRDRAFT_62866</name>
</gene>
<proteinExistence type="predicted"/>
<keyword evidence="2" id="KW-0472">Membrane</keyword>
<evidence type="ECO:0000256" key="2">
    <source>
        <dbReference type="SAM" id="Phobius"/>
    </source>
</evidence>
<dbReference type="InParanoid" id="D2V237"/>
<reference evidence="4 5" key="1">
    <citation type="journal article" date="2010" name="Cell">
        <title>The genome of Naegleria gruberi illuminates early eukaryotic versatility.</title>
        <authorList>
            <person name="Fritz-Laylin L.K."/>
            <person name="Prochnik S.E."/>
            <person name="Ginger M.L."/>
            <person name="Dacks J.B."/>
            <person name="Carpenter M.L."/>
            <person name="Field M.C."/>
            <person name="Kuo A."/>
            <person name="Paredez A."/>
            <person name="Chapman J."/>
            <person name="Pham J."/>
            <person name="Shu S."/>
            <person name="Neupane R."/>
            <person name="Cipriano M."/>
            <person name="Mancuso J."/>
            <person name="Tu H."/>
            <person name="Salamov A."/>
            <person name="Lindquist E."/>
            <person name="Shapiro H."/>
            <person name="Lucas S."/>
            <person name="Grigoriev I.V."/>
            <person name="Cande W.Z."/>
            <person name="Fulton C."/>
            <person name="Rokhsar D.S."/>
            <person name="Dawson S.C."/>
        </authorList>
    </citation>
    <scope>NUCLEOTIDE SEQUENCE [LARGE SCALE GENOMIC DNA]</scope>
    <source>
        <strain evidence="4 5">NEG-M</strain>
    </source>
</reference>
<sequence>MFGKLLLTVFIVIFMAQESSGCTLQNWRYEKNTYGKLTVQENKSNKTYLFNIVDNLQMLHVRKHTVFLSFFDISYFDQKINMNLSGTSNYLDVIQQVKGCFDTSLAELFICYAISNRRFECFLVKEQSIEHPTIKQLNYIPYSIIILIQFSISVLITIYMGCCNKKIYGTTKQTQKNTNPEPQTKKKPLQREKSTPPSTNNDDIELDEQQVQQTHEHGEDDGEDDAAQDETNLIERTTTSSTEQDEKPTSSFSTFSVVVLFLISRTLRQKIPFVSKLNENTFTGKNMFLWVGCFCVGWFVFMEDFFPETIIPIICGIVLAKLVVSLILDYTSNERLTEWSEVIYFLCRCMMGAIFLIAIVIYMITRTKKFYGYSENMIGEKLVY</sequence>
<dbReference type="EMBL" id="GG738849">
    <property type="protein sequence ID" value="EFC48836.1"/>
    <property type="molecule type" value="Genomic_DNA"/>
</dbReference>
<dbReference type="Proteomes" id="UP000006671">
    <property type="component" value="Unassembled WGS sequence"/>
</dbReference>
<evidence type="ECO:0000313" key="5">
    <source>
        <dbReference type="Proteomes" id="UP000006671"/>
    </source>
</evidence>
<keyword evidence="2" id="KW-0812">Transmembrane</keyword>
<feature type="transmembrane region" description="Helical" evidence="2">
    <location>
        <begin position="310"/>
        <end position="330"/>
    </location>
</feature>
<dbReference type="GeneID" id="8852584"/>
<dbReference type="KEGG" id="ngr:NAEGRDRAFT_62866"/>
<dbReference type="VEuPathDB" id="AmoebaDB:NAEGRDRAFT_62866"/>
<feature type="chain" id="PRO_5003037184" evidence="3">
    <location>
        <begin position="22"/>
        <end position="384"/>
    </location>
</feature>
<feature type="transmembrane region" description="Helical" evidence="2">
    <location>
        <begin position="342"/>
        <end position="364"/>
    </location>
</feature>
<keyword evidence="5" id="KW-1185">Reference proteome</keyword>
<feature type="transmembrane region" description="Helical" evidence="2">
    <location>
        <begin position="139"/>
        <end position="162"/>
    </location>
</feature>
<feature type="compositionally biased region" description="Polar residues" evidence="1">
    <location>
        <begin position="173"/>
        <end position="182"/>
    </location>
</feature>